<gene>
    <name evidence="1" type="ORF">FHG12_16115</name>
</gene>
<organism evidence="1 2">
    <name type="scientific">Hymenobacter jejuensis</name>
    <dbReference type="NCBI Taxonomy" id="2502781"/>
    <lineage>
        <taxon>Bacteria</taxon>
        <taxon>Pseudomonadati</taxon>
        <taxon>Bacteroidota</taxon>
        <taxon>Cytophagia</taxon>
        <taxon>Cytophagales</taxon>
        <taxon>Hymenobacteraceae</taxon>
        <taxon>Hymenobacter</taxon>
    </lineage>
</organism>
<reference evidence="1 2" key="1">
    <citation type="submission" date="2019-06" db="EMBL/GenBank/DDBJ databases">
        <authorList>
            <person name="Srinivasan S."/>
        </authorList>
    </citation>
    <scope>NUCLEOTIDE SEQUENCE [LARGE SCALE GENOMIC DNA]</scope>
    <source>
        <strain evidence="1 2">17J68-5</strain>
    </source>
</reference>
<sequence>MKQLTLLLLGKRREFMQQLLPQVREAGFYALGSTSMATVHDDFDARDFDVIGLGGWFGPEERARMKETFRRQNPQIVVLDLVGPVALEQLKSFAAGRELTVAQQLMATFDGSLEVRFALSEASAVELTLYYYDAVPRAEMLLHGVASAGETVLRVAPEKLGQGPNFLVLKAENGDILTHRIEIDLMMQI</sequence>
<dbReference type="KEGG" id="hyj:FHG12_16115"/>
<evidence type="ECO:0000313" key="2">
    <source>
        <dbReference type="Proteomes" id="UP000305398"/>
    </source>
</evidence>
<dbReference type="Proteomes" id="UP000305398">
    <property type="component" value="Chromosome"/>
</dbReference>
<protein>
    <submittedName>
        <fullName evidence="1">Uncharacterized protein</fullName>
    </submittedName>
</protein>
<evidence type="ECO:0000313" key="1">
    <source>
        <dbReference type="EMBL" id="QDA61528.1"/>
    </source>
</evidence>
<dbReference type="EMBL" id="CP040896">
    <property type="protein sequence ID" value="QDA61528.1"/>
    <property type="molecule type" value="Genomic_DNA"/>
</dbReference>
<name>A0A5B8A2J9_9BACT</name>
<dbReference type="AlphaFoldDB" id="A0A5B8A2J9"/>
<keyword evidence="2" id="KW-1185">Reference proteome</keyword>
<accession>A0A5B8A2J9</accession>
<dbReference type="OrthoDB" id="677818at2"/>
<proteinExistence type="predicted"/>
<dbReference type="RefSeq" id="WP_139516702.1">
    <property type="nucleotide sequence ID" value="NZ_CP040896.1"/>
</dbReference>